<dbReference type="OrthoDB" id="444432at2759"/>
<organism evidence="2 3">
    <name type="scientific">Fusarium duplospermum</name>
    <dbReference type="NCBI Taxonomy" id="1325734"/>
    <lineage>
        <taxon>Eukaryota</taxon>
        <taxon>Fungi</taxon>
        <taxon>Dikarya</taxon>
        <taxon>Ascomycota</taxon>
        <taxon>Pezizomycotina</taxon>
        <taxon>Sordariomycetes</taxon>
        <taxon>Hypocreomycetidae</taxon>
        <taxon>Hypocreales</taxon>
        <taxon>Nectriaceae</taxon>
        <taxon>Fusarium</taxon>
        <taxon>Fusarium solani species complex</taxon>
    </lineage>
</organism>
<dbReference type="Gene3D" id="2.30.110.10">
    <property type="entry name" value="Electron Transport, Fmn-binding Protein, Chain A"/>
    <property type="match status" value="1"/>
</dbReference>
<dbReference type="SUPFAM" id="SSF50475">
    <property type="entry name" value="FMN-binding split barrel"/>
    <property type="match status" value="1"/>
</dbReference>
<comment type="caution">
    <text evidence="2">The sequence shown here is derived from an EMBL/GenBank/DDBJ whole genome shotgun (WGS) entry which is preliminary data.</text>
</comment>
<dbReference type="EMBL" id="NKCI01000032">
    <property type="protein sequence ID" value="RSL64774.1"/>
    <property type="molecule type" value="Genomic_DNA"/>
</dbReference>
<dbReference type="Proteomes" id="UP000288168">
    <property type="component" value="Unassembled WGS sequence"/>
</dbReference>
<name>A0A428QHI3_9HYPO</name>
<accession>A0A428QHI3</accession>
<dbReference type="InterPro" id="IPR024747">
    <property type="entry name" value="Pyridox_Oxase-rel"/>
</dbReference>
<gene>
    <name evidence="2" type="ORF">CEP54_004608</name>
</gene>
<dbReference type="Pfam" id="PF12900">
    <property type="entry name" value="Pyridox_ox_2"/>
    <property type="match status" value="1"/>
</dbReference>
<dbReference type="AlphaFoldDB" id="A0A428QHI3"/>
<evidence type="ECO:0008006" key="4">
    <source>
        <dbReference type="Google" id="ProtNLM"/>
    </source>
</evidence>
<evidence type="ECO:0000256" key="1">
    <source>
        <dbReference type="SAM" id="MobiDB-lite"/>
    </source>
</evidence>
<dbReference type="PANTHER" id="PTHR34071">
    <property type="entry name" value="5-NITROIMIDAZOLE ANTIBIOTICS RESISTANCE PROTEIN, NIMA-FAMILY-RELATED PROTEIN-RELATED"/>
    <property type="match status" value="1"/>
</dbReference>
<reference evidence="2 3" key="1">
    <citation type="submission" date="2017-06" db="EMBL/GenBank/DDBJ databases">
        <title>Comparative genomic analysis of Ambrosia Fusariam Clade fungi.</title>
        <authorList>
            <person name="Stajich J.E."/>
            <person name="Carrillo J."/>
            <person name="Kijimoto T."/>
            <person name="Eskalen A."/>
            <person name="O'Donnell K."/>
            <person name="Kasson M."/>
        </authorList>
    </citation>
    <scope>NUCLEOTIDE SEQUENCE [LARGE SCALE GENOMIC DNA]</scope>
    <source>
        <strain evidence="2 3">NRRL62584</strain>
    </source>
</reference>
<sequence>MGRYNLEYPKDSTNTIKRYKVHGVYELENIHRIVNSCPILHISFNSPSQPFPVVLPMIGQMGSFERPSADLSDPLDLYLHGYVSSRIMNLSQTTIVDGQEYHGMPVCVAASHIDGLVLTLASYSHNYNYRSAVLFGYASIVKDEEEKLYAMELITNSVVPDRWRHTRLPPLPAEMHSTNILKVRIASASAKISAGSATDDKSDMGNEELVNSTWTGVLPITQTFGEPVPSPYNKVKLPEYISEFTKDSNDEKQKISLDAAQGERRAL</sequence>
<evidence type="ECO:0000313" key="3">
    <source>
        <dbReference type="Proteomes" id="UP000288168"/>
    </source>
</evidence>
<dbReference type="STRING" id="1325734.A0A428QHI3"/>
<feature type="region of interest" description="Disordered" evidence="1">
    <location>
        <begin position="248"/>
        <end position="267"/>
    </location>
</feature>
<keyword evidence="3" id="KW-1185">Reference proteome</keyword>
<dbReference type="InterPro" id="IPR012349">
    <property type="entry name" value="Split_barrel_FMN-bd"/>
</dbReference>
<dbReference type="PANTHER" id="PTHR34071:SF2">
    <property type="entry name" value="FLAVIN-NUCLEOTIDE-BINDING PROTEIN"/>
    <property type="match status" value="1"/>
</dbReference>
<evidence type="ECO:0000313" key="2">
    <source>
        <dbReference type="EMBL" id="RSL64774.1"/>
    </source>
</evidence>
<protein>
    <recommendedName>
        <fullName evidence="4">Flavin-nucleotide-binding protein</fullName>
    </recommendedName>
</protein>
<proteinExistence type="predicted"/>